<feature type="region of interest" description="Disordered" evidence="7">
    <location>
        <begin position="142"/>
        <end position="165"/>
    </location>
</feature>
<dbReference type="Pfam" id="PF02518">
    <property type="entry name" value="HATPase_c"/>
    <property type="match status" value="1"/>
</dbReference>
<feature type="domain" description="HPt" evidence="9">
    <location>
        <begin position="13"/>
        <end position="118"/>
    </location>
</feature>
<dbReference type="Proteomes" id="UP000192907">
    <property type="component" value="Unassembled WGS sequence"/>
</dbReference>
<dbReference type="InterPro" id="IPR051315">
    <property type="entry name" value="Bact_Chemotaxis_CheA"/>
</dbReference>
<dbReference type="InterPro" id="IPR005467">
    <property type="entry name" value="His_kinase_dom"/>
</dbReference>
<feature type="modified residue" description="Phosphohistidine" evidence="6">
    <location>
        <position position="58"/>
    </location>
</feature>
<evidence type="ECO:0000259" key="9">
    <source>
        <dbReference type="PROSITE" id="PS50894"/>
    </source>
</evidence>
<evidence type="ECO:0000256" key="1">
    <source>
        <dbReference type="ARBA" id="ARBA00000085"/>
    </source>
</evidence>
<dbReference type="PANTHER" id="PTHR43395:SF10">
    <property type="entry name" value="CHEMOTAXIS PROTEIN CHEA"/>
    <property type="match status" value="1"/>
</dbReference>
<evidence type="ECO:0000256" key="4">
    <source>
        <dbReference type="ARBA" id="ARBA00022679"/>
    </source>
</evidence>
<feature type="compositionally biased region" description="Basic and acidic residues" evidence="7">
    <location>
        <begin position="144"/>
        <end position="165"/>
    </location>
</feature>
<dbReference type="PANTHER" id="PTHR43395">
    <property type="entry name" value="SENSOR HISTIDINE KINASE CHEA"/>
    <property type="match status" value="1"/>
</dbReference>
<dbReference type="Gene3D" id="1.20.120.160">
    <property type="entry name" value="HPT domain"/>
    <property type="match status" value="1"/>
</dbReference>
<dbReference type="OrthoDB" id="9146932at2"/>
<sequence length="697" mass="77966">MIQSEWQQAKSEFGEMFTVTVETLKEELQDIFEEIRNELGQSEHWSTETTAFTLRKLHTIKGTSGQAGFRSLSDHVHHIEDYFSACAKQNSMPSEESFDLLSDWCDCGNQFVSQLSPDSWDDGVMGPSFQRMVELVEGILRSQGEQRNDTPPSDEPKAADSGATDKKIEISPSDYDVLYSSIKETLDFLISIEVPGVESLLSTNEKALLALVSARRSSARPLAHRLKRLVRSVAKSLDKPVNFQVEGFDAEIDRNLLKSLSEILTHMLRNSLDHGIEEREARCKLGKSEKSDLSLVLDSRDDRAIVELRDDGRGLNPDVIAQKAIEKGVISAEQALQMTQYEKQFLIFHAGFSTKEEVSDLSGRGVGMDAVMNEIKRFGGQVVIDSEVGQGTSFHLEFPAAYQSIPVVVFSVGGQNLFIQADYVDAIATNASQCEVHMGMVMHKSSGVEYLQMFLPGLTRGAGGQWLLVTIDGMQGAIECDRILDMRQALINSTPIDERFPCYLNGFIQDRNYGCAFGLDLTEIERNFNQYLEDGEDIAGEHSQDNQREIPMRPRQPLSGNMISREQIYGVLDGEQLLDKLRGILQGDELHQAGLTQKIAEYIATEIDSFKESISSIDDMEDLQYMVAIRYASLKSNWILLNTQMAYQVEHSVEVPIETQYKASILSTLLESLEPLSHPQAIQYISEVLSQPLREAG</sequence>
<dbReference type="EMBL" id="FWZT01000013">
    <property type="protein sequence ID" value="SMF42967.1"/>
    <property type="molecule type" value="Genomic_DNA"/>
</dbReference>
<keyword evidence="5" id="KW-0418">Kinase</keyword>
<dbReference type="PROSITE" id="PS50894">
    <property type="entry name" value="HPT"/>
    <property type="match status" value="1"/>
</dbReference>
<accession>A0A1Y6C5A2</accession>
<dbReference type="InterPro" id="IPR036641">
    <property type="entry name" value="HPT_dom_sf"/>
</dbReference>
<gene>
    <name evidence="10" type="ORF">SAMN06296036_11337</name>
</gene>
<dbReference type="AlphaFoldDB" id="A0A1Y6C5A2"/>
<dbReference type="GO" id="GO:0000155">
    <property type="term" value="F:phosphorelay sensor kinase activity"/>
    <property type="evidence" value="ECO:0007669"/>
    <property type="project" value="UniProtKB-ARBA"/>
</dbReference>
<keyword evidence="3 6" id="KW-0597">Phosphoprotein</keyword>
<organism evidence="10 11">
    <name type="scientific">Pseudobacteriovorax antillogorgiicola</name>
    <dbReference type="NCBI Taxonomy" id="1513793"/>
    <lineage>
        <taxon>Bacteria</taxon>
        <taxon>Pseudomonadati</taxon>
        <taxon>Bdellovibrionota</taxon>
        <taxon>Oligoflexia</taxon>
        <taxon>Oligoflexales</taxon>
        <taxon>Pseudobacteriovoracaceae</taxon>
        <taxon>Pseudobacteriovorax</taxon>
    </lineage>
</organism>
<dbReference type="SUPFAM" id="SSF47226">
    <property type="entry name" value="Histidine-containing phosphotransfer domain, HPT domain"/>
    <property type="match status" value="1"/>
</dbReference>
<evidence type="ECO:0000256" key="5">
    <source>
        <dbReference type="ARBA" id="ARBA00022777"/>
    </source>
</evidence>
<evidence type="ECO:0000256" key="3">
    <source>
        <dbReference type="ARBA" id="ARBA00022553"/>
    </source>
</evidence>
<dbReference type="PROSITE" id="PS50109">
    <property type="entry name" value="HIS_KIN"/>
    <property type="match status" value="1"/>
</dbReference>
<keyword evidence="11" id="KW-1185">Reference proteome</keyword>
<dbReference type="FunFam" id="3.30.565.10:FF:000016">
    <property type="entry name" value="Chemotaxis protein CheA, putative"/>
    <property type="match status" value="1"/>
</dbReference>
<dbReference type="SMART" id="SM00387">
    <property type="entry name" value="HATPase_c"/>
    <property type="match status" value="1"/>
</dbReference>
<dbReference type="CDD" id="cd00088">
    <property type="entry name" value="HPT"/>
    <property type="match status" value="1"/>
</dbReference>
<evidence type="ECO:0000256" key="2">
    <source>
        <dbReference type="ARBA" id="ARBA00012438"/>
    </source>
</evidence>
<evidence type="ECO:0000256" key="7">
    <source>
        <dbReference type="SAM" id="MobiDB-lite"/>
    </source>
</evidence>
<dbReference type="InterPro" id="IPR004358">
    <property type="entry name" value="Sig_transdc_His_kin-like_C"/>
</dbReference>
<reference evidence="11" key="1">
    <citation type="submission" date="2017-04" db="EMBL/GenBank/DDBJ databases">
        <authorList>
            <person name="Varghese N."/>
            <person name="Submissions S."/>
        </authorList>
    </citation>
    <scope>NUCLEOTIDE SEQUENCE [LARGE SCALE GENOMIC DNA]</scope>
    <source>
        <strain evidence="11">RKEM611</strain>
    </source>
</reference>
<evidence type="ECO:0000259" key="8">
    <source>
        <dbReference type="PROSITE" id="PS50109"/>
    </source>
</evidence>
<evidence type="ECO:0000313" key="11">
    <source>
        <dbReference type="Proteomes" id="UP000192907"/>
    </source>
</evidence>
<dbReference type="PRINTS" id="PR00344">
    <property type="entry name" value="BCTRLSENSOR"/>
</dbReference>
<dbReference type="RefSeq" id="WP_132321036.1">
    <property type="nucleotide sequence ID" value="NZ_FWZT01000013.1"/>
</dbReference>
<dbReference type="SUPFAM" id="SSF55874">
    <property type="entry name" value="ATPase domain of HSP90 chaperone/DNA topoisomerase II/histidine kinase"/>
    <property type="match status" value="1"/>
</dbReference>
<comment type="catalytic activity">
    <reaction evidence="1">
        <text>ATP + protein L-histidine = ADP + protein N-phospho-L-histidine.</text>
        <dbReference type="EC" id="2.7.13.3"/>
    </reaction>
</comment>
<protein>
    <recommendedName>
        <fullName evidence="2">histidine kinase</fullName>
        <ecNumber evidence="2">2.7.13.3</ecNumber>
    </recommendedName>
</protein>
<dbReference type="Gene3D" id="3.30.565.10">
    <property type="entry name" value="Histidine kinase-like ATPase, C-terminal domain"/>
    <property type="match status" value="1"/>
</dbReference>
<proteinExistence type="predicted"/>
<feature type="domain" description="Histidine kinase" evidence="8">
    <location>
        <begin position="197"/>
        <end position="402"/>
    </location>
</feature>
<evidence type="ECO:0000313" key="10">
    <source>
        <dbReference type="EMBL" id="SMF42967.1"/>
    </source>
</evidence>
<evidence type="ECO:0000256" key="6">
    <source>
        <dbReference type="PROSITE-ProRule" id="PRU00110"/>
    </source>
</evidence>
<dbReference type="InterPro" id="IPR003594">
    <property type="entry name" value="HATPase_dom"/>
</dbReference>
<keyword evidence="4" id="KW-0808">Transferase</keyword>
<dbReference type="STRING" id="1513793.SAMN06296036_11337"/>
<name>A0A1Y6C5A2_9BACT</name>
<dbReference type="InterPro" id="IPR008207">
    <property type="entry name" value="Sig_transdc_His_kin_Hpt_dom"/>
</dbReference>
<dbReference type="InterPro" id="IPR036890">
    <property type="entry name" value="HATPase_C_sf"/>
</dbReference>
<dbReference type="Pfam" id="PF01627">
    <property type="entry name" value="Hpt"/>
    <property type="match status" value="1"/>
</dbReference>
<dbReference type="EC" id="2.7.13.3" evidence="2"/>